<dbReference type="PANTHER" id="PTHR11266">
    <property type="entry name" value="PEROXISOMAL MEMBRANE PROTEIN 2, PXMP2 MPV17"/>
    <property type="match status" value="1"/>
</dbReference>
<proteinExistence type="inferred from homology"/>
<evidence type="ECO:0000256" key="7">
    <source>
        <dbReference type="SAM" id="MobiDB-lite"/>
    </source>
</evidence>
<keyword evidence="5" id="KW-0472">Membrane</keyword>
<keyword evidence="3" id="KW-0812">Transmembrane</keyword>
<sequence>MDSAIVRASLMAATLSGISNCLAQCITCYRSNPHIQASADIPTVLTTFVSAVRADFDPVELLRFFIFSLLVCPPNYLWQKWLEGRFPGYVTKDVAGKREEEVGGGDGAVMGKGTGRDGDMTGDGSLKKRAVNGGGGGGEKGEKEAMTEDSTPAKPATAVVEARRRLNVLNTVIKFLLDQSLGAALNTVIFIAGIALLRGSSLDTVQQNVAEGFWPMIRAGQKLWPMVSVAQFTVVPFEWRTLVGSCVGLFWGVIVSLMSTPGVKGKVE</sequence>
<dbReference type="Proteomes" id="UP000309340">
    <property type="component" value="Unassembled WGS sequence"/>
</dbReference>
<dbReference type="Pfam" id="PF04117">
    <property type="entry name" value="Mpv17_PMP22"/>
    <property type="match status" value="1"/>
</dbReference>
<evidence type="ECO:0000256" key="8">
    <source>
        <dbReference type="SAM" id="SignalP"/>
    </source>
</evidence>
<feature type="chain" id="PRO_5020182647" evidence="8">
    <location>
        <begin position="24"/>
        <end position="268"/>
    </location>
</feature>
<evidence type="ECO:0000256" key="4">
    <source>
        <dbReference type="ARBA" id="ARBA00022989"/>
    </source>
</evidence>
<evidence type="ECO:0000256" key="2">
    <source>
        <dbReference type="ARBA" id="ARBA00006824"/>
    </source>
</evidence>
<gene>
    <name evidence="9" type="ORF">B0A55_10097</name>
</gene>
<keyword evidence="10" id="KW-1185">Reference proteome</keyword>
<feature type="signal peptide" evidence="8">
    <location>
        <begin position="1"/>
        <end position="23"/>
    </location>
</feature>
<comment type="caution">
    <text evidence="9">The sequence shown here is derived from an EMBL/GenBank/DDBJ whole genome shotgun (WGS) entry which is preliminary data.</text>
</comment>
<evidence type="ECO:0000256" key="3">
    <source>
        <dbReference type="ARBA" id="ARBA00022692"/>
    </source>
</evidence>
<dbReference type="EMBL" id="NAJQ01000808">
    <property type="protein sequence ID" value="TKA64708.1"/>
    <property type="molecule type" value="Genomic_DNA"/>
</dbReference>
<feature type="compositionally biased region" description="Gly residues" evidence="7">
    <location>
        <begin position="104"/>
        <end position="113"/>
    </location>
</feature>
<comment type="subcellular location">
    <subcellularLocation>
        <location evidence="1">Membrane</location>
        <topology evidence="1">Multi-pass membrane protein</topology>
    </subcellularLocation>
</comment>
<dbReference type="AlphaFoldDB" id="A0A4U0WPW4"/>
<evidence type="ECO:0000313" key="10">
    <source>
        <dbReference type="Proteomes" id="UP000309340"/>
    </source>
</evidence>
<dbReference type="InterPro" id="IPR007248">
    <property type="entry name" value="Mpv17_PMP22"/>
</dbReference>
<protein>
    <submittedName>
        <fullName evidence="9">Uncharacterized protein</fullName>
    </submittedName>
</protein>
<keyword evidence="8" id="KW-0732">Signal</keyword>
<name>A0A4U0WPW4_9PEZI</name>
<evidence type="ECO:0000256" key="5">
    <source>
        <dbReference type="ARBA" id="ARBA00023136"/>
    </source>
</evidence>
<feature type="region of interest" description="Disordered" evidence="7">
    <location>
        <begin position="101"/>
        <end position="156"/>
    </location>
</feature>
<evidence type="ECO:0000256" key="6">
    <source>
        <dbReference type="RuleBase" id="RU363053"/>
    </source>
</evidence>
<evidence type="ECO:0000256" key="1">
    <source>
        <dbReference type="ARBA" id="ARBA00004141"/>
    </source>
</evidence>
<keyword evidence="4" id="KW-1133">Transmembrane helix</keyword>
<dbReference type="GO" id="GO:0005778">
    <property type="term" value="C:peroxisomal membrane"/>
    <property type="evidence" value="ECO:0007669"/>
    <property type="project" value="TreeGrafter"/>
</dbReference>
<accession>A0A4U0WPW4</accession>
<dbReference type="STRING" id="329884.A0A4U0WPW4"/>
<reference evidence="9 10" key="1">
    <citation type="submission" date="2017-03" db="EMBL/GenBank/DDBJ databases">
        <title>Genomes of endolithic fungi from Antarctica.</title>
        <authorList>
            <person name="Coleine C."/>
            <person name="Masonjones S."/>
            <person name="Stajich J.E."/>
        </authorList>
    </citation>
    <scope>NUCLEOTIDE SEQUENCE [LARGE SCALE GENOMIC DNA]</scope>
    <source>
        <strain evidence="9 10">CCFEE 5184</strain>
    </source>
</reference>
<comment type="similarity">
    <text evidence="2 6">Belongs to the peroxisomal membrane protein PXMP2/4 family.</text>
</comment>
<evidence type="ECO:0000313" key="9">
    <source>
        <dbReference type="EMBL" id="TKA64708.1"/>
    </source>
</evidence>
<dbReference type="OrthoDB" id="10267969at2759"/>
<organism evidence="9 10">
    <name type="scientific">Friedmanniomyces simplex</name>
    <dbReference type="NCBI Taxonomy" id="329884"/>
    <lineage>
        <taxon>Eukaryota</taxon>
        <taxon>Fungi</taxon>
        <taxon>Dikarya</taxon>
        <taxon>Ascomycota</taxon>
        <taxon>Pezizomycotina</taxon>
        <taxon>Dothideomycetes</taxon>
        <taxon>Dothideomycetidae</taxon>
        <taxon>Mycosphaerellales</taxon>
        <taxon>Teratosphaeriaceae</taxon>
        <taxon>Friedmanniomyces</taxon>
    </lineage>
</organism>
<dbReference type="PANTHER" id="PTHR11266:SF80">
    <property type="entry name" value="PEROXISOMAL MEMBRANE PROTEIN 2"/>
    <property type="match status" value="1"/>
</dbReference>